<dbReference type="WBParaSite" id="MCU_011437-RC">
    <property type="protein sequence ID" value="MCU_011437-RC"/>
    <property type="gene ID" value="MCU_011437"/>
</dbReference>
<accession>A0A5K3FX88</accession>
<proteinExistence type="predicted"/>
<reference evidence="1" key="1">
    <citation type="submission" date="2019-11" db="UniProtKB">
        <authorList>
            <consortium name="WormBaseParasite"/>
        </authorList>
    </citation>
    <scope>IDENTIFICATION</scope>
</reference>
<name>A0A5K3FX88_MESCO</name>
<evidence type="ECO:0000313" key="1">
    <source>
        <dbReference type="WBParaSite" id="MCU_011437-RC"/>
    </source>
</evidence>
<protein>
    <submittedName>
        <fullName evidence="1">RRM domain-containing protein</fullName>
    </submittedName>
</protein>
<organism evidence="1">
    <name type="scientific">Mesocestoides corti</name>
    <name type="common">Flatworm</name>
    <dbReference type="NCBI Taxonomy" id="53468"/>
    <lineage>
        <taxon>Eukaryota</taxon>
        <taxon>Metazoa</taxon>
        <taxon>Spiralia</taxon>
        <taxon>Lophotrochozoa</taxon>
        <taxon>Platyhelminthes</taxon>
        <taxon>Cestoda</taxon>
        <taxon>Eucestoda</taxon>
        <taxon>Cyclophyllidea</taxon>
        <taxon>Mesocestoididae</taxon>
        <taxon>Mesocestoides</taxon>
    </lineage>
</organism>
<dbReference type="AlphaFoldDB" id="A0A5K3FX88"/>
<sequence>GKIRNYWRILRCQCCLLTYDTGLLTTTPNSTVKSHPFETQNTLCLGNCLIGSRFTTMQSLASGIMEASLAQKAFIY</sequence>